<comment type="caution">
    <text evidence="2">The sequence shown here is derived from an EMBL/GenBank/DDBJ whole genome shotgun (WGS) entry which is preliminary data.</text>
</comment>
<dbReference type="InterPro" id="IPR011009">
    <property type="entry name" value="Kinase-like_dom_sf"/>
</dbReference>
<keyword evidence="2" id="KW-0808">Transferase</keyword>
<dbReference type="InterPro" id="IPR002575">
    <property type="entry name" value="Aminoglycoside_PTrfase"/>
</dbReference>
<dbReference type="CDD" id="cd05154">
    <property type="entry name" value="ACAD10_11_N-like"/>
    <property type="match status" value="1"/>
</dbReference>
<sequence length="345" mass="38924">MTNALHTLEKPVLQAYLKQHIPEFGELLEIEKFPGGQSNPTYKLVTSDKTYVMRAKPPGNLLKSAHMVDREYQVMTALAGSDVPVPKTYHLSEDSSPIGTMFFVMEYVEGRIFWDPSLPECSNTERMAIFAEMNRVLAALHDVSPNAVDLMHYGKPGNYFERQTGRWIKQYKASETTVIPAMNRLMEWLEANMVEDDGTSSLVHGDYRLDNLIFHPTEPRIVAVLDWELSTLGHPLADLAYQCMQWRLPSFKGLRGLAGLDRVALGIPLEEEYVRQYCMRRGLSEIENWEFYLAFSMFRLAAILQGVVARAEAGNASNPQAAEMMRKAVPLIAGMACEVVGELVE</sequence>
<dbReference type="PANTHER" id="PTHR47829:SF3">
    <property type="entry name" value="AMINOGLYCOSIDE PHOSPHOTRANSFERASE DOMAIN-CONTAINING PROTEIN"/>
    <property type="match status" value="1"/>
</dbReference>
<dbReference type="Gene3D" id="3.90.1200.10">
    <property type="match status" value="1"/>
</dbReference>
<gene>
    <name evidence="2" type="ORF">SAMN04488518_1123</name>
</gene>
<dbReference type="Gene3D" id="3.30.200.20">
    <property type="entry name" value="Phosphorylase Kinase, domain 1"/>
    <property type="match status" value="1"/>
</dbReference>
<dbReference type="RefSeq" id="WP_093522206.1">
    <property type="nucleotide sequence ID" value="NZ_FOSK01000012.1"/>
</dbReference>
<evidence type="ECO:0000259" key="1">
    <source>
        <dbReference type="Pfam" id="PF01636"/>
    </source>
</evidence>
<dbReference type="InterPro" id="IPR052898">
    <property type="entry name" value="ACAD10-like"/>
</dbReference>
<dbReference type="SUPFAM" id="SSF56112">
    <property type="entry name" value="Protein kinase-like (PK-like)"/>
    <property type="match status" value="1"/>
</dbReference>
<evidence type="ECO:0000313" key="2">
    <source>
        <dbReference type="EMBL" id="SFK93557.1"/>
    </source>
</evidence>
<organism evidence="2 3">
    <name type="scientific">Pseudovibrio ascidiaceicola</name>
    <dbReference type="NCBI Taxonomy" id="285279"/>
    <lineage>
        <taxon>Bacteria</taxon>
        <taxon>Pseudomonadati</taxon>
        <taxon>Pseudomonadota</taxon>
        <taxon>Alphaproteobacteria</taxon>
        <taxon>Hyphomicrobiales</taxon>
        <taxon>Stappiaceae</taxon>
        <taxon>Pseudovibrio</taxon>
    </lineage>
</organism>
<dbReference type="Pfam" id="PF01636">
    <property type="entry name" value="APH"/>
    <property type="match status" value="1"/>
</dbReference>
<evidence type="ECO:0000313" key="3">
    <source>
        <dbReference type="Proteomes" id="UP000199598"/>
    </source>
</evidence>
<keyword evidence="3" id="KW-1185">Reference proteome</keyword>
<protein>
    <submittedName>
        <fullName evidence="2">Predicted kinase, aminoglycoside phosphotransferase (APT) family</fullName>
    </submittedName>
</protein>
<dbReference type="PANTHER" id="PTHR47829">
    <property type="entry name" value="HYDROLASE, PUTATIVE (AFU_ORTHOLOGUE AFUA_1G12880)-RELATED"/>
    <property type="match status" value="1"/>
</dbReference>
<accession>A0A1I4DMM8</accession>
<reference evidence="2 3" key="1">
    <citation type="submission" date="2016-10" db="EMBL/GenBank/DDBJ databases">
        <authorList>
            <person name="Varghese N."/>
            <person name="Submissions S."/>
        </authorList>
    </citation>
    <scope>NUCLEOTIDE SEQUENCE [LARGE SCALE GENOMIC DNA]</scope>
    <source>
        <strain evidence="2 3">DSM 16392</strain>
    </source>
</reference>
<dbReference type="Proteomes" id="UP000199598">
    <property type="component" value="Unassembled WGS sequence"/>
</dbReference>
<name>A0A1I4DMM8_9HYPH</name>
<proteinExistence type="predicted"/>
<feature type="domain" description="Aminoglycoside phosphotransferase" evidence="1">
    <location>
        <begin position="29"/>
        <end position="250"/>
    </location>
</feature>
<dbReference type="EMBL" id="FOSK01000012">
    <property type="protein sequence ID" value="SFK93557.1"/>
    <property type="molecule type" value="Genomic_DNA"/>
</dbReference>
<keyword evidence="2" id="KW-0418">Kinase</keyword>
<dbReference type="InterPro" id="IPR041726">
    <property type="entry name" value="ACAD10_11_N"/>
</dbReference>
<dbReference type="GO" id="GO:0016301">
    <property type="term" value="F:kinase activity"/>
    <property type="evidence" value="ECO:0007669"/>
    <property type="project" value="UniProtKB-KW"/>
</dbReference>